<protein>
    <recommendedName>
        <fullName evidence="3">Bestrophin homolog</fullName>
    </recommendedName>
</protein>
<dbReference type="EMBL" id="KN739438">
    <property type="protein sequence ID" value="KIH54242.1"/>
    <property type="molecule type" value="Genomic_DNA"/>
</dbReference>
<gene>
    <name evidence="1" type="ORF">ANCDUO_15612</name>
</gene>
<evidence type="ECO:0000313" key="1">
    <source>
        <dbReference type="EMBL" id="KIH54242.1"/>
    </source>
</evidence>
<proteinExistence type="predicted"/>
<feature type="non-terminal residue" evidence="1">
    <location>
        <position position="1"/>
    </location>
</feature>
<dbReference type="Proteomes" id="UP000054047">
    <property type="component" value="Unassembled WGS sequence"/>
</dbReference>
<reference evidence="1 2" key="1">
    <citation type="submission" date="2013-12" db="EMBL/GenBank/DDBJ databases">
        <title>Draft genome of the parsitic nematode Ancylostoma duodenale.</title>
        <authorList>
            <person name="Mitreva M."/>
        </authorList>
    </citation>
    <scope>NUCLEOTIDE SEQUENCE [LARGE SCALE GENOMIC DNA]</scope>
    <source>
        <strain evidence="1 2">Zhejiang</strain>
    </source>
</reference>
<evidence type="ECO:0008006" key="3">
    <source>
        <dbReference type="Google" id="ProtNLM"/>
    </source>
</evidence>
<keyword evidence="2" id="KW-1185">Reference proteome</keyword>
<name>A0A0C2CWI0_9BILA</name>
<organism evidence="1 2">
    <name type="scientific">Ancylostoma duodenale</name>
    <dbReference type="NCBI Taxonomy" id="51022"/>
    <lineage>
        <taxon>Eukaryota</taxon>
        <taxon>Metazoa</taxon>
        <taxon>Ecdysozoa</taxon>
        <taxon>Nematoda</taxon>
        <taxon>Chromadorea</taxon>
        <taxon>Rhabditida</taxon>
        <taxon>Rhabditina</taxon>
        <taxon>Rhabditomorpha</taxon>
        <taxon>Strongyloidea</taxon>
        <taxon>Ancylostomatidae</taxon>
        <taxon>Ancylostomatinae</taxon>
        <taxon>Ancylostoma</taxon>
    </lineage>
</organism>
<sequence length="66" mass="7514">LALTVAALLRGNSKQALLYRRSIIRYTVLSQDLKDRSDRKPGKELLLPLPPLLAEVYHEDVMRNAL</sequence>
<evidence type="ECO:0000313" key="2">
    <source>
        <dbReference type="Proteomes" id="UP000054047"/>
    </source>
</evidence>
<dbReference type="AlphaFoldDB" id="A0A0C2CWI0"/>
<accession>A0A0C2CWI0</accession>